<protein>
    <submittedName>
        <fullName evidence="1">Uncharacterized protein</fullName>
    </submittedName>
</protein>
<organism evidence="1 2">
    <name type="scientific">Caerostris darwini</name>
    <dbReference type="NCBI Taxonomy" id="1538125"/>
    <lineage>
        <taxon>Eukaryota</taxon>
        <taxon>Metazoa</taxon>
        <taxon>Ecdysozoa</taxon>
        <taxon>Arthropoda</taxon>
        <taxon>Chelicerata</taxon>
        <taxon>Arachnida</taxon>
        <taxon>Araneae</taxon>
        <taxon>Araneomorphae</taxon>
        <taxon>Entelegynae</taxon>
        <taxon>Araneoidea</taxon>
        <taxon>Araneidae</taxon>
        <taxon>Caerostris</taxon>
    </lineage>
</organism>
<dbReference type="AlphaFoldDB" id="A0AAV4QMA0"/>
<comment type="caution">
    <text evidence="1">The sequence shown here is derived from an EMBL/GenBank/DDBJ whole genome shotgun (WGS) entry which is preliminary data.</text>
</comment>
<dbReference type="Proteomes" id="UP001054837">
    <property type="component" value="Unassembled WGS sequence"/>
</dbReference>
<dbReference type="EMBL" id="BPLQ01004751">
    <property type="protein sequence ID" value="GIY10444.1"/>
    <property type="molecule type" value="Genomic_DNA"/>
</dbReference>
<reference evidence="1 2" key="1">
    <citation type="submission" date="2021-06" db="EMBL/GenBank/DDBJ databases">
        <title>Caerostris darwini draft genome.</title>
        <authorList>
            <person name="Kono N."/>
            <person name="Arakawa K."/>
        </authorList>
    </citation>
    <scope>NUCLEOTIDE SEQUENCE [LARGE SCALE GENOMIC DNA]</scope>
</reference>
<accession>A0AAV4QMA0</accession>
<sequence>MQCNKPKSPLSFFTGLLLGYLKQLFLTPHLVRSCLNRQAKSPTLPKIPGLIPLSMGAAFGCDDPWFLKELVNRPCVHRDDWCLLFPPHTFISADVRLYIITGV</sequence>
<evidence type="ECO:0000313" key="1">
    <source>
        <dbReference type="EMBL" id="GIY10444.1"/>
    </source>
</evidence>
<proteinExistence type="predicted"/>
<evidence type="ECO:0000313" key="2">
    <source>
        <dbReference type="Proteomes" id="UP001054837"/>
    </source>
</evidence>
<gene>
    <name evidence="1" type="ORF">CDAR_171761</name>
</gene>
<name>A0AAV4QMA0_9ARAC</name>
<keyword evidence="2" id="KW-1185">Reference proteome</keyword>